<dbReference type="GO" id="GO:0009252">
    <property type="term" value="P:peptidoglycan biosynthetic process"/>
    <property type="evidence" value="ECO:0007669"/>
    <property type="project" value="UniProtKB-UniPathway"/>
</dbReference>
<dbReference type="EMBL" id="JAAIYP010000035">
    <property type="protein sequence ID" value="NFV80135.1"/>
    <property type="molecule type" value="Genomic_DNA"/>
</dbReference>
<evidence type="ECO:0000256" key="3">
    <source>
        <dbReference type="ARBA" id="ARBA00022679"/>
    </source>
</evidence>
<keyword evidence="6 7" id="KW-0961">Cell wall biogenesis/degradation</keyword>
<dbReference type="PANTHER" id="PTHR41533">
    <property type="entry name" value="L,D-TRANSPEPTIDASE HI_1667-RELATED"/>
    <property type="match status" value="1"/>
</dbReference>
<dbReference type="Proteomes" id="UP000480684">
    <property type="component" value="Unassembled WGS sequence"/>
</dbReference>
<evidence type="ECO:0000256" key="5">
    <source>
        <dbReference type="ARBA" id="ARBA00022984"/>
    </source>
</evidence>
<comment type="caution">
    <text evidence="10">The sequence shown here is derived from an EMBL/GenBank/DDBJ whole genome shotgun (WGS) entry which is preliminary data.</text>
</comment>
<keyword evidence="3" id="KW-0808">Transferase</keyword>
<dbReference type="CDD" id="cd16913">
    <property type="entry name" value="YkuD_like"/>
    <property type="match status" value="1"/>
</dbReference>
<keyword evidence="5 7" id="KW-0573">Peptidoglycan synthesis</keyword>
<sequence>MSFTRPLLFSLALAIAGGGMSAPSWAATPAEVQKHLEDSAGTATIGNHTATLTPLRAFYRERGWKLAWNGDARATAERLLADIQVIAPAEGLNPDFYGVPAGLGDEIEHDILVSDALWRFARDLAIGRVSPTRTVGGMGPESRPVFDGTRALRDLAAGKDLGTALGNLQPSYAGYHRLKRALARYRDLVQAGGWSVIPEGPSIRLGMEDERVPAIRKRLIVTGELPADQDQGTQLDQTVVAAIRSFQHRHGIEADGTVGKATLAALNVSAESRLRQIMVNMERWRWMPRRLDPTHIAVNLPAAHLELVRNGEITLAMRVVVGDVRHQTPTMQTTMTSVVLNPTWTVPPSIATREILPKLRKEPNYLVNNNMQILDAFPEDPVKSQGLGIDWGKYSKFPWRIRQAPGADNALGQVKFNLSNNDDIYLHDTPKRQYFGRIFRALSHGCVRLERPVALAQALVPADYVSKVEGLIADSDTKTLRLERPLTVYLMYMTAWAEEDGTIQFRDDLYGHDGRLEAALKRERPSTAQMAQDHPRGTL</sequence>
<evidence type="ECO:0000313" key="10">
    <source>
        <dbReference type="EMBL" id="NFV80135.1"/>
    </source>
</evidence>
<evidence type="ECO:0000259" key="9">
    <source>
        <dbReference type="PROSITE" id="PS52029"/>
    </source>
</evidence>
<dbReference type="GO" id="GO:0008360">
    <property type="term" value="P:regulation of cell shape"/>
    <property type="evidence" value="ECO:0007669"/>
    <property type="project" value="UniProtKB-UniRule"/>
</dbReference>
<evidence type="ECO:0000256" key="8">
    <source>
        <dbReference type="SAM" id="SignalP"/>
    </source>
</evidence>
<dbReference type="UniPathway" id="UPA00219"/>
<protein>
    <submittedName>
        <fullName evidence="10">L,D-transpeptidase family protein</fullName>
    </submittedName>
</protein>
<dbReference type="GO" id="GO:0071555">
    <property type="term" value="P:cell wall organization"/>
    <property type="evidence" value="ECO:0007669"/>
    <property type="project" value="UniProtKB-UniRule"/>
</dbReference>
<evidence type="ECO:0000256" key="4">
    <source>
        <dbReference type="ARBA" id="ARBA00022960"/>
    </source>
</evidence>
<dbReference type="Pfam" id="PF20142">
    <property type="entry name" value="Scaffold"/>
    <property type="match status" value="1"/>
</dbReference>
<comment type="pathway">
    <text evidence="1 7">Cell wall biogenesis; peptidoglycan biosynthesis.</text>
</comment>
<dbReference type="Pfam" id="PF03734">
    <property type="entry name" value="YkuD"/>
    <property type="match status" value="1"/>
</dbReference>
<dbReference type="InterPro" id="IPR038063">
    <property type="entry name" value="Transpep_catalytic_dom"/>
</dbReference>
<keyword evidence="8" id="KW-0732">Signal</keyword>
<name>A0A7C9UYS7_9PROT</name>
<dbReference type="SUPFAM" id="SSF47090">
    <property type="entry name" value="PGBD-like"/>
    <property type="match status" value="1"/>
</dbReference>
<reference evidence="10 11" key="1">
    <citation type="submission" date="2020-02" db="EMBL/GenBank/DDBJ databases">
        <authorList>
            <person name="Dziuba M."/>
            <person name="Kuznetsov B."/>
            <person name="Mardanov A."/>
            <person name="Ravin N."/>
            <person name="Grouzdev D."/>
        </authorList>
    </citation>
    <scope>NUCLEOTIDE SEQUENCE [LARGE SCALE GENOMIC DNA]</scope>
    <source>
        <strain evidence="10 11">SpK</strain>
    </source>
</reference>
<dbReference type="InterPro" id="IPR005490">
    <property type="entry name" value="LD_TPept_cat_dom"/>
</dbReference>
<evidence type="ECO:0000313" key="11">
    <source>
        <dbReference type="Proteomes" id="UP000480684"/>
    </source>
</evidence>
<dbReference type="Gene3D" id="1.10.101.10">
    <property type="entry name" value="PGBD-like superfamily/PGBD"/>
    <property type="match status" value="1"/>
</dbReference>
<dbReference type="RefSeq" id="WP_163677797.1">
    <property type="nucleotide sequence ID" value="NZ_JAAIYP010000035.1"/>
</dbReference>
<evidence type="ECO:0000256" key="2">
    <source>
        <dbReference type="ARBA" id="ARBA00005992"/>
    </source>
</evidence>
<dbReference type="PROSITE" id="PS52029">
    <property type="entry name" value="LD_TPASE"/>
    <property type="match status" value="1"/>
</dbReference>
<evidence type="ECO:0000256" key="7">
    <source>
        <dbReference type="PROSITE-ProRule" id="PRU01373"/>
    </source>
</evidence>
<comment type="similarity">
    <text evidence="2">Belongs to the YkuD family.</text>
</comment>
<accession>A0A7C9UYS7</accession>
<dbReference type="GO" id="GO:0016740">
    <property type="term" value="F:transferase activity"/>
    <property type="evidence" value="ECO:0007669"/>
    <property type="project" value="UniProtKB-KW"/>
</dbReference>
<dbReference type="InterPro" id="IPR045380">
    <property type="entry name" value="LD_TPept_scaffold_dom"/>
</dbReference>
<feature type="signal peptide" evidence="8">
    <location>
        <begin position="1"/>
        <end position="26"/>
    </location>
</feature>
<dbReference type="SUPFAM" id="SSF141523">
    <property type="entry name" value="L,D-transpeptidase catalytic domain-like"/>
    <property type="match status" value="1"/>
</dbReference>
<dbReference type="InterPro" id="IPR052905">
    <property type="entry name" value="LD-transpeptidase_YkuD-like"/>
</dbReference>
<dbReference type="PANTHER" id="PTHR41533:SF2">
    <property type="entry name" value="BLR7131 PROTEIN"/>
    <property type="match status" value="1"/>
</dbReference>
<dbReference type="Gene3D" id="2.40.440.10">
    <property type="entry name" value="L,D-transpeptidase catalytic domain-like"/>
    <property type="match status" value="1"/>
</dbReference>
<feature type="chain" id="PRO_5028979508" evidence="8">
    <location>
        <begin position="27"/>
        <end position="539"/>
    </location>
</feature>
<dbReference type="InterPro" id="IPR036366">
    <property type="entry name" value="PGBDSf"/>
</dbReference>
<feature type="active site" description="Proton donor/acceptor" evidence="7">
    <location>
        <position position="427"/>
    </location>
</feature>
<dbReference type="GO" id="GO:0004180">
    <property type="term" value="F:carboxypeptidase activity"/>
    <property type="evidence" value="ECO:0007669"/>
    <property type="project" value="UniProtKB-ARBA"/>
</dbReference>
<evidence type="ECO:0000256" key="6">
    <source>
        <dbReference type="ARBA" id="ARBA00023316"/>
    </source>
</evidence>
<gene>
    <name evidence="10" type="ORF">G4223_08435</name>
</gene>
<dbReference type="Pfam" id="PF01471">
    <property type="entry name" value="PG_binding_1"/>
    <property type="match status" value="1"/>
</dbReference>
<dbReference type="InterPro" id="IPR002477">
    <property type="entry name" value="Peptidoglycan-bd-like"/>
</dbReference>
<organism evidence="10 11">
    <name type="scientific">Magnetospirillum aberrantis SpK</name>
    <dbReference type="NCBI Taxonomy" id="908842"/>
    <lineage>
        <taxon>Bacteria</taxon>
        <taxon>Pseudomonadati</taxon>
        <taxon>Pseudomonadota</taxon>
        <taxon>Alphaproteobacteria</taxon>
        <taxon>Rhodospirillales</taxon>
        <taxon>Rhodospirillaceae</taxon>
        <taxon>Magnetospirillum</taxon>
    </lineage>
</organism>
<keyword evidence="11" id="KW-1185">Reference proteome</keyword>
<keyword evidence="4 7" id="KW-0133">Cell shape</keyword>
<proteinExistence type="inferred from homology"/>
<feature type="active site" description="Nucleophile" evidence="7">
    <location>
        <position position="446"/>
    </location>
</feature>
<dbReference type="InterPro" id="IPR036365">
    <property type="entry name" value="PGBD-like_sf"/>
</dbReference>
<evidence type="ECO:0000256" key="1">
    <source>
        <dbReference type="ARBA" id="ARBA00004752"/>
    </source>
</evidence>
<dbReference type="AlphaFoldDB" id="A0A7C9UYS7"/>
<feature type="domain" description="L,D-TPase catalytic" evidence="9">
    <location>
        <begin position="294"/>
        <end position="471"/>
    </location>
</feature>